<keyword evidence="3" id="KW-0564">Palmitate</keyword>
<sequence>MKRATFFLPAFVALGLTACVSGGNNNSSVPNTPVPNPPANNYPAPAPMPQAGGATHFDCENGLGVNIRNLSVNQIELRLDDKTALLNNAVAASGERYVSNDGLFGRGAEWHQKGSEAFFAFTDPYGNKVETTCRSGVIRN</sequence>
<feature type="chain" id="PRO_5008674962" evidence="6">
    <location>
        <begin position="19"/>
        <end position="140"/>
    </location>
</feature>
<dbReference type="InterPro" id="IPR018660">
    <property type="entry name" value="MliC"/>
</dbReference>
<dbReference type="Gene3D" id="2.40.128.200">
    <property type="match status" value="1"/>
</dbReference>
<name>A0A1C3H743_9GAMM</name>
<feature type="region of interest" description="Disordered" evidence="5">
    <location>
        <begin position="29"/>
        <end position="53"/>
    </location>
</feature>
<organism evidence="8 9">
    <name type="scientific">Cardiobacterium hominis</name>
    <dbReference type="NCBI Taxonomy" id="2718"/>
    <lineage>
        <taxon>Bacteria</taxon>
        <taxon>Pseudomonadati</taxon>
        <taxon>Pseudomonadota</taxon>
        <taxon>Gammaproteobacteria</taxon>
        <taxon>Cardiobacteriales</taxon>
        <taxon>Cardiobacteriaceae</taxon>
        <taxon>Cardiobacterium</taxon>
    </lineage>
</organism>
<evidence type="ECO:0000313" key="8">
    <source>
        <dbReference type="EMBL" id="SAM72050.1"/>
    </source>
</evidence>
<dbReference type="AlphaFoldDB" id="A0A1C3H743"/>
<evidence type="ECO:0000256" key="5">
    <source>
        <dbReference type="SAM" id="MobiDB-lite"/>
    </source>
</evidence>
<evidence type="ECO:0000259" key="7">
    <source>
        <dbReference type="Pfam" id="PF09864"/>
    </source>
</evidence>
<evidence type="ECO:0000256" key="6">
    <source>
        <dbReference type="SAM" id="SignalP"/>
    </source>
</evidence>
<gene>
    <name evidence="8" type="ORF">CHUV0807_2418</name>
</gene>
<feature type="signal peptide" evidence="6">
    <location>
        <begin position="1"/>
        <end position="18"/>
    </location>
</feature>
<evidence type="ECO:0000256" key="2">
    <source>
        <dbReference type="ARBA" id="ARBA00023136"/>
    </source>
</evidence>
<dbReference type="InterPro" id="IPR036328">
    <property type="entry name" value="MliC_sf"/>
</dbReference>
<dbReference type="Proteomes" id="UP000190837">
    <property type="component" value="Unassembled WGS sequence"/>
</dbReference>
<evidence type="ECO:0000256" key="4">
    <source>
        <dbReference type="ARBA" id="ARBA00023288"/>
    </source>
</evidence>
<dbReference type="RefSeq" id="WP_079542203.1">
    <property type="nucleotide sequence ID" value="NZ_FKLO01000081.1"/>
</dbReference>
<evidence type="ECO:0000256" key="1">
    <source>
        <dbReference type="ARBA" id="ARBA00022729"/>
    </source>
</evidence>
<feature type="domain" description="C-type lysozyme inhibitor" evidence="7">
    <location>
        <begin position="57"/>
        <end position="123"/>
    </location>
</feature>
<dbReference type="EMBL" id="FKLO01000081">
    <property type="protein sequence ID" value="SAM72050.1"/>
    <property type="molecule type" value="Genomic_DNA"/>
</dbReference>
<feature type="compositionally biased region" description="Pro residues" evidence="5">
    <location>
        <begin position="32"/>
        <end position="48"/>
    </location>
</feature>
<proteinExistence type="predicted"/>
<protein>
    <submittedName>
        <fullName evidence="8">Putative lipoprotein</fullName>
    </submittedName>
</protein>
<evidence type="ECO:0000256" key="3">
    <source>
        <dbReference type="ARBA" id="ARBA00023139"/>
    </source>
</evidence>
<dbReference type="SUPFAM" id="SSF141488">
    <property type="entry name" value="YdhA-like"/>
    <property type="match status" value="1"/>
</dbReference>
<accession>A0A1C3H743</accession>
<dbReference type="PROSITE" id="PS51257">
    <property type="entry name" value="PROKAR_LIPOPROTEIN"/>
    <property type="match status" value="1"/>
</dbReference>
<keyword evidence="4 8" id="KW-0449">Lipoprotein</keyword>
<dbReference type="Pfam" id="PF09864">
    <property type="entry name" value="MliC"/>
    <property type="match status" value="1"/>
</dbReference>
<reference evidence="9" key="1">
    <citation type="submission" date="2016-04" db="EMBL/GenBank/DDBJ databases">
        <authorList>
            <person name="Tagini F."/>
        </authorList>
    </citation>
    <scope>NUCLEOTIDE SEQUENCE [LARGE SCALE GENOMIC DNA]</scope>
    <source>
        <strain evidence="9">CHUV0807</strain>
    </source>
</reference>
<evidence type="ECO:0000313" key="9">
    <source>
        <dbReference type="Proteomes" id="UP000190837"/>
    </source>
</evidence>
<keyword evidence="2" id="KW-0472">Membrane</keyword>
<keyword evidence="1 6" id="KW-0732">Signal</keyword>